<evidence type="ECO:0000259" key="5">
    <source>
        <dbReference type="PROSITE" id="PS50011"/>
    </source>
</evidence>
<dbReference type="PROSITE" id="PS00108">
    <property type="entry name" value="PROTEIN_KINASE_ST"/>
    <property type="match status" value="1"/>
</dbReference>
<keyword evidence="2 3" id="KW-0067">ATP-binding</keyword>
<organism evidence="6 7">
    <name type="scientific">Chrysophaeum taylorii</name>
    <dbReference type="NCBI Taxonomy" id="2483200"/>
    <lineage>
        <taxon>Eukaryota</taxon>
        <taxon>Sar</taxon>
        <taxon>Stramenopiles</taxon>
        <taxon>Ochrophyta</taxon>
        <taxon>Pelagophyceae</taxon>
        <taxon>Pelagomonadales</taxon>
        <taxon>Pelagomonadaceae</taxon>
        <taxon>Chrysophaeum</taxon>
    </lineage>
</organism>
<dbReference type="EMBL" id="JAQMWT010000404">
    <property type="protein sequence ID" value="KAJ8601770.1"/>
    <property type="molecule type" value="Genomic_DNA"/>
</dbReference>
<evidence type="ECO:0000256" key="2">
    <source>
        <dbReference type="ARBA" id="ARBA00022840"/>
    </source>
</evidence>
<evidence type="ECO:0000256" key="1">
    <source>
        <dbReference type="ARBA" id="ARBA00022741"/>
    </source>
</evidence>
<dbReference type="Gene3D" id="1.10.510.10">
    <property type="entry name" value="Transferase(Phosphotransferase) domain 1"/>
    <property type="match status" value="1"/>
</dbReference>
<dbReference type="SUPFAM" id="SSF56112">
    <property type="entry name" value="Protein kinase-like (PK-like)"/>
    <property type="match status" value="1"/>
</dbReference>
<gene>
    <name evidence="6" type="ORF">CTAYLR_006821</name>
</gene>
<dbReference type="GO" id="GO:0005524">
    <property type="term" value="F:ATP binding"/>
    <property type="evidence" value="ECO:0007669"/>
    <property type="project" value="UniProtKB-UniRule"/>
</dbReference>
<protein>
    <recommendedName>
        <fullName evidence="5">Protein kinase domain-containing protein</fullName>
    </recommendedName>
</protein>
<proteinExistence type="predicted"/>
<sequence>MKRTRSTTASSTEVVTIEESLGEAVRMLSSMPIEEEEVVPEDDDVDEVEARSRVLRAWASEEHLALGDETEFQKRFETVEQIGRGAFSVVRLCRDASSGEEVAVKSIDMRPLRLRSDFSPRRLLREATILSRLDHPNIVAFKGCYEGPECLRLVMERLAGRELFQVILEREALDEPAAKVVLRQLASALAYLHARRIVHRDVKPENVFVLDDDEQSPTVKLIDFGLSKVVDNSTELEEDFHLEASVAKTFVGTPCYLAPEIEQIHRGAATKRFYGVEVDAWSLGAVLYVMLVARFPEFDRSHGRQQVKTDAPYWSKISPEAKHLVSRLMTYEASKRLACRDALDHSWLGGGHQIASSPAALVAPPPAALTARGSSFEVESLLDLQQTIAVCLNNARSTYGHDPEISATIRKCVVMCRAQFLENTKLLKHIEHTASSVLDIHDDLELAVDTGQLALAHDLLRSVRTWVTNLRVAVTAVQAGNKDQIMHLHAAISQVERTRPLLKPPDDDDVVDDDSEPRPVDPIGLCEDADMVHGPLHKFAQDTDRPCVAYACAAVRHRLHRQPAANRAAPSARSGCELFRTALDHLERVDVVLERLALLWGNTEVIFDLIIQKSEHIDKFVDYTAEPKLADRFRHRLHDYKRFWLQVHDTSRTHLANSRNPLPADNPPIADMLPSSLIAYS</sequence>
<evidence type="ECO:0000256" key="3">
    <source>
        <dbReference type="PROSITE-ProRule" id="PRU10141"/>
    </source>
</evidence>
<dbReference type="InterPro" id="IPR000719">
    <property type="entry name" value="Prot_kinase_dom"/>
</dbReference>
<keyword evidence="1 3" id="KW-0547">Nucleotide-binding</keyword>
<evidence type="ECO:0000313" key="7">
    <source>
        <dbReference type="Proteomes" id="UP001230188"/>
    </source>
</evidence>
<dbReference type="InterPro" id="IPR008271">
    <property type="entry name" value="Ser/Thr_kinase_AS"/>
</dbReference>
<comment type="caution">
    <text evidence="6">The sequence shown here is derived from an EMBL/GenBank/DDBJ whole genome shotgun (WGS) entry which is preliminary data.</text>
</comment>
<dbReference type="InterPro" id="IPR011009">
    <property type="entry name" value="Kinase-like_dom_sf"/>
</dbReference>
<feature type="domain" description="Protein kinase" evidence="5">
    <location>
        <begin position="76"/>
        <end position="348"/>
    </location>
</feature>
<dbReference type="Pfam" id="PF00069">
    <property type="entry name" value="Pkinase"/>
    <property type="match status" value="1"/>
</dbReference>
<name>A0AAD7XMX6_9STRA</name>
<dbReference type="Proteomes" id="UP001230188">
    <property type="component" value="Unassembled WGS sequence"/>
</dbReference>
<dbReference type="PANTHER" id="PTHR24347">
    <property type="entry name" value="SERINE/THREONINE-PROTEIN KINASE"/>
    <property type="match status" value="1"/>
</dbReference>
<feature type="compositionally biased region" description="Acidic residues" evidence="4">
    <location>
        <begin position="506"/>
        <end position="515"/>
    </location>
</feature>
<dbReference type="PROSITE" id="PS50011">
    <property type="entry name" value="PROTEIN_KINASE_DOM"/>
    <property type="match status" value="1"/>
</dbReference>
<dbReference type="AlphaFoldDB" id="A0AAD7XMX6"/>
<accession>A0AAD7XMX6</accession>
<keyword evidence="7" id="KW-1185">Reference proteome</keyword>
<dbReference type="GO" id="GO:0004672">
    <property type="term" value="F:protein kinase activity"/>
    <property type="evidence" value="ECO:0007669"/>
    <property type="project" value="InterPro"/>
</dbReference>
<evidence type="ECO:0000313" key="6">
    <source>
        <dbReference type="EMBL" id="KAJ8601770.1"/>
    </source>
</evidence>
<dbReference type="SMART" id="SM00220">
    <property type="entry name" value="S_TKc"/>
    <property type="match status" value="1"/>
</dbReference>
<dbReference type="InterPro" id="IPR017441">
    <property type="entry name" value="Protein_kinase_ATP_BS"/>
</dbReference>
<dbReference type="PROSITE" id="PS00107">
    <property type="entry name" value="PROTEIN_KINASE_ATP"/>
    <property type="match status" value="1"/>
</dbReference>
<feature type="region of interest" description="Disordered" evidence="4">
    <location>
        <begin position="497"/>
        <end position="519"/>
    </location>
</feature>
<evidence type="ECO:0000256" key="4">
    <source>
        <dbReference type="SAM" id="MobiDB-lite"/>
    </source>
</evidence>
<reference evidence="6" key="1">
    <citation type="submission" date="2023-01" db="EMBL/GenBank/DDBJ databases">
        <title>Metagenome sequencing of chrysophaentin producing Chrysophaeum taylorii.</title>
        <authorList>
            <person name="Davison J."/>
            <person name="Bewley C."/>
        </authorList>
    </citation>
    <scope>NUCLEOTIDE SEQUENCE</scope>
    <source>
        <strain evidence="6">NIES-1699</strain>
    </source>
</reference>
<dbReference type="FunFam" id="1.10.510.10:FF:000571">
    <property type="entry name" value="Maternal embryonic leucine zipper kinase"/>
    <property type="match status" value="1"/>
</dbReference>
<feature type="binding site" evidence="3">
    <location>
        <position position="105"/>
    </location>
    <ligand>
        <name>ATP</name>
        <dbReference type="ChEBI" id="CHEBI:30616"/>
    </ligand>
</feature>